<proteinExistence type="inferred from homology"/>
<accession>A0A9W6L9Q3</accession>
<evidence type="ECO:0000256" key="2">
    <source>
        <dbReference type="ARBA" id="ARBA00023141"/>
    </source>
</evidence>
<dbReference type="HAMAP" id="MF_01244">
    <property type="entry name" value="Arch_DHQ_synthase"/>
    <property type="match status" value="1"/>
</dbReference>
<dbReference type="GO" id="GO:0003856">
    <property type="term" value="F:3-dehydroquinate synthase activity"/>
    <property type="evidence" value="ECO:0007669"/>
    <property type="project" value="InterPro"/>
</dbReference>
<dbReference type="GO" id="GO:0009073">
    <property type="term" value="P:aromatic amino acid family biosynthetic process"/>
    <property type="evidence" value="ECO:0007669"/>
    <property type="project" value="UniProtKB-KW"/>
</dbReference>
<comment type="caution">
    <text evidence="5">The sequence shown here is derived from an EMBL/GenBank/DDBJ whole genome shotgun (WGS) entry which is preliminary data.</text>
</comment>
<dbReference type="RefSeq" id="WP_281795269.1">
    <property type="nucleotide sequence ID" value="NZ_BSDR01000001.1"/>
</dbReference>
<keyword evidence="1" id="KW-0028">Amino-acid biosynthesis</keyword>
<dbReference type="EMBL" id="BSDR01000001">
    <property type="protein sequence ID" value="GLI35445.1"/>
    <property type="molecule type" value="Genomic_DNA"/>
</dbReference>
<dbReference type="InterPro" id="IPR030960">
    <property type="entry name" value="DHQS/DOIS_N"/>
</dbReference>
<dbReference type="Pfam" id="PF01959">
    <property type="entry name" value="DHQS"/>
    <property type="match status" value="1"/>
</dbReference>
<protein>
    <submittedName>
        <fullName evidence="5">3-dehydroquinate synthase</fullName>
    </submittedName>
</protein>
<evidence type="ECO:0000259" key="3">
    <source>
        <dbReference type="Pfam" id="PF01959"/>
    </source>
</evidence>
<dbReference type="InterPro" id="IPR002812">
    <property type="entry name" value="DHQS"/>
</dbReference>
<keyword evidence="2" id="KW-0057">Aromatic amino acid biosynthesis</keyword>
<dbReference type="GO" id="GO:0008652">
    <property type="term" value="P:amino acid biosynthetic process"/>
    <property type="evidence" value="ECO:0007669"/>
    <property type="project" value="UniProtKB-KW"/>
</dbReference>
<dbReference type="GO" id="GO:0016491">
    <property type="term" value="F:oxidoreductase activity"/>
    <property type="evidence" value="ECO:0007669"/>
    <property type="project" value="InterPro"/>
</dbReference>
<name>A0A9W6L9Q3_9BACT</name>
<evidence type="ECO:0000313" key="6">
    <source>
        <dbReference type="Proteomes" id="UP001144372"/>
    </source>
</evidence>
<dbReference type="AlphaFoldDB" id="A0A9W6L9Q3"/>
<dbReference type="Proteomes" id="UP001144372">
    <property type="component" value="Unassembled WGS sequence"/>
</dbReference>
<organism evidence="5 6">
    <name type="scientific">Desulforhabdus amnigena</name>
    <dbReference type="NCBI Taxonomy" id="40218"/>
    <lineage>
        <taxon>Bacteria</taxon>
        <taxon>Pseudomonadati</taxon>
        <taxon>Thermodesulfobacteriota</taxon>
        <taxon>Syntrophobacteria</taxon>
        <taxon>Syntrophobacterales</taxon>
        <taxon>Syntrophobacteraceae</taxon>
        <taxon>Desulforhabdus</taxon>
    </lineage>
</organism>
<evidence type="ECO:0000256" key="1">
    <source>
        <dbReference type="ARBA" id="ARBA00022605"/>
    </source>
</evidence>
<feature type="domain" description="3-dehydroquinate synthase N-terminal" evidence="3">
    <location>
        <begin position="1"/>
        <end position="157"/>
    </location>
</feature>
<sequence>MKEAWVYIDEWSKEMVTTALENGADALVIPPGCQERVKALGRIATIGSDGDLKPGKDVFFEPLNSPEDEARIARLLPQGPVVLEARTPNVDEAQGEIPSKRHWEVIPLENLVARGGRLLVPVHSTEEVDLAMGILEKGVAGVAIHALDPGELKKLLKRVKEINENETLESATIENIRSVGLGDRVCIDTCTLMKEGEGVLVGNSSAFLFLVQAEAKVNPYVAPRPFRVNAGPVHAYVKIPDGRTRYLSELASGDPVLIVRANGTTQTATVGRVKIERRPLLLIEAVCREIKGSILLQNAETIRLSSPDGQAVSVVDLKPGDSVLVAMEKAGRHFGMKVEETIWEK</sequence>
<dbReference type="PANTHER" id="PTHR33563:SF1">
    <property type="entry name" value="3-DEHYDROQUINATE SYNTHASE"/>
    <property type="match status" value="1"/>
</dbReference>
<dbReference type="NCBIfam" id="NF002627">
    <property type="entry name" value="PRK02290.1-5"/>
    <property type="match status" value="1"/>
</dbReference>
<reference evidence="5" key="1">
    <citation type="submission" date="2022-12" db="EMBL/GenBank/DDBJ databases">
        <title>Reference genome sequencing for broad-spectrum identification of bacterial and archaeal isolates by mass spectrometry.</title>
        <authorList>
            <person name="Sekiguchi Y."/>
            <person name="Tourlousse D.M."/>
        </authorList>
    </citation>
    <scope>NUCLEOTIDE SEQUENCE</scope>
    <source>
        <strain evidence="5">ASRB1</strain>
    </source>
</reference>
<gene>
    <name evidence="5" type="ORF">DAMNIGENAA_28780</name>
</gene>
<dbReference type="PANTHER" id="PTHR33563">
    <property type="match status" value="1"/>
</dbReference>
<feature type="domain" description="3-dehydroquinate synthase C-terminal" evidence="4">
    <location>
        <begin position="171"/>
        <end position="345"/>
    </location>
</feature>
<dbReference type="Pfam" id="PF26558">
    <property type="entry name" value="DHQS_2nd"/>
    <property type="match status" value="1"/>
</dbReference>
<evidence type="ECO:0000259" key="4">
    <source>
        <dbReference type="Pfam" id="PF26558"/>
    </source>
</evidence>
<keyword evidence="6" id="KW-1185">Reference proteome</keyword>
<dbReference type="InterPro" id="IPR056179">
    <property type="entry name" value="DHQS_C"/>
</dbReference>
<evidence type="ECO:0000313" key="5">
    <source>
        <dbReference type="EMBL" id="GLI35445.1"/>
    </source>
</evidence>